<feature type="compositionally biased region" description="Basic and acidic residues" evidence="1">
    <location>
        <begin position="146"/>
        <end position="155"/>
    </location>
</feature>
<dbReference type="AlphaFoldDB" id="A0ABD3NJ54"/>
<proteinExistence type="predicted"/>
<reference evidence="3 4" key="1">
    <citation type="submission" date="2024-10" db="EMBL/GenBank/DDBJ databases">
        <title>Updated reference genomes for cyclostephanoid diatoms.</title>
        <authorList>
            <person name="Roberts W.R."/>
            <person name="Alverson A.J."/>
        </authorList>
    </citation>
    <scope>NUCLEOTIDE SEQUENCE [LARGE SCALE GENOMIC DNA]</scope>
    <source>
        <strain evidence="3 4">AJA010-31</strain>
    </source>
</reference>
<feature type="compositionally biased region" description="Basic and acidic residues" evidence="1">
    <location>
        <begin position="172"/>
        <end position="189"/>
    </location>
</feature>
<feature type="chain" id="PRO_5044786382" evidence="2">
    <location>
        <begin position="22"/>
        <end position="451"/>
    </location>
</feature>
<gene>
    <name evidence="3" type="ORF">ACHAWO_003955</name>
</gene>
<feature type="region of interest" description="Disordered" evidence="1">
    <location>
        <begin position="244"/>
        <end position="293"/>
    </location>
</feature>
<evidence type="ECO:0000313" key="3">
    <source>
        <dbReference type="EMBL" id="KAL3775990.1"/>
    </source>
</evidence>
<comment type="caution">
    <text evidence="3">The sequence shown here is derived from an EMBL/GenBank/DDBJ whole genome shotgun (WGS) entry which is preliminary data.</text>
</comment>
<organism evidence="3 4">
    <name type="scientific">Cyclotella atomus</name>
    <dbReference type="NCBI Taxonomy" id="382360"/>
    <lineage>
        <taxon>Eukaryota</taxon>
        <taxon>Sar</taxon>
        <taxon>Stramenopiles</taxon>
        <taxon>Ochrophyta</taxon>
        <taxon>Bacillariophyta</taxon>
        <taxon>Coscinodiscophyceae</taxon>
        <taxon>Thalassiosirophycidae</taxon>
        <taxon>Stephanodiscales</taxon>
        <taxon>Stephanodiscaceae</taxon>
        <taxon>Cyclotella</taxon>
    </lineage>
</organism>
<dbReference type="EMBL" id="JALLPJ020001124">
    <property type="protein sequence ID" value="KAL3775990.1"/>
    <property type="molecule type" value="Genomic_DNA"/>
</dbReference>
<keyword evidence="2" id="KW-0732">Signal</keyword>
<evidence type="ECO:0000256" key="1">
    <source>
        <dbReference type="SAM" id="MobiDB-lite"/>
    </source>
</evidence>
<keyword evidence="4" id="KW-1185">Reference proteome</keyword>
<feature type="region of interest" description="Disordered" evidence="1">
    <location>
        <begin position="105"/>
        <end position="210"/>
    </location>
</feature>
<dbReference type="Proteomes" id="UP001530400">
    <property type="component" value="Unassembled WGS sequence"/>
</dbReference>
<sequence>MASFARLYLATACTAAIAASAFQSSFSPFISLPHTSHAHTSSPRTHDLSMSYYPPNGYGPYGYDYDYDPPPYQSNTRSRDGHPLFSTSAEQAMDQAVDAQVVIEEPPDDEEWIPDRDKVKQGEVINFDPENPKSRPLKNAAAGTDVNDHHNESHFRKNPTGARDMPPPPRPPPRERFNERPPPRERFDDGMPPPRQYMDDRMPPPPEGMPPPMGMDGRMPMDEFEGRDLSQLHSQTRHMNEEYYSQRQTVRRPPPNARRQGGGGGVPLFDEFGSRRNTQDFANTRTPNGREHFINLPDVNDPMHAAFEMEGMPNPFFGEGPSYREEGYLGDSSLKEISMDYSVPITYLADVVASWGVPVPIDPMARLGDMVTGEQAFAMLEAIHTLDIAALHDRYSEDNLMNICEYYDIDMKEAFDFAMKRGWALPFGVRTFLRVEQEEELLDALGGDDIY</sequence>
<evidence type="ECO:0000256" key="2">
    <source>
        <dbReference type="SAM" id="SignalP"/>
    </source>
</evidence>
<accession>A0ABD3NJ54</accession>
<evidence type="ECO:0000313" key="4">
    <source>
        <dbReference type="Proteomes" id="UP001530400"/>
    </source>
</evidence>
<feature type="signal peptide" evidence="2">
    <location>
        <begin position="1"/>
        <end position="21"/>
    </location>
</feature>
<protein>
    <submittedName>
        <fullName evidence="3">Uncharacterized protein</fullName>
    </submittedName>
</protein>
<name>A0ABD3NJ54_9STRA</name>